<feature type="domain" description="Sulfatase N-terminal" evidence="3">
    <location>
        <begin position="38"/>
        <end position="310"/>
    </location>
</feature>
<dbReference type="PANTHER" id="PTHR43751:SF1">
    <property type="entry name" value="SULFATASE ATSG-RELATED"/>
    <property type="match status" value="1"/>
</dbReference>
<sequence>MNKLNLNSTLLKASALSAAALPATGMAAEKSKPQSDRPNIVVIVADDLLSSELSCYGGKNIVTPNIDRLANEGVRFTHNYASIAMSVPIRASMYTGLYPVRHGSYQNHKATFGGTKTVNEYMPEEGYRVGRAGKNHPITPSVYKFEKVPGFTVGCTAKRAPYNVDGIREFVTRDDNPFLLYVCSIHPHAPWTWGDPTEFDKDKLVMPENCVDNPKMREIFTHYLAEVRALDNEVGSVLEVLEETGKLDNTIVMFLGEQGPQFPGGKWTCWYPGVNSALVARYPSKIEPGSLSHAIVQYEDLLPTFLDIAGGKPRKELDGISFKKALFGESQKARKYAYGIHNNIPEGRPYPIRSIRDEKYALIWNLTPEKEYHEKHLMKDPPSNTGVWEAWKSSENTDPEAKRLIDRFVHRPEFEFYDVENDPWEMNNLADKPEYRNRIKKMKKELEKWMEQQGDKGAAMDVSFPGQPK</sequence>
<dbReference type="InterPro" id="IPR052701">
    <property type="entry name" value="GAG_Ulvan_Degrading_Sulfatases"/>
</dbReference>
<dbReference type="Pfam" id="PF00884">
    <property type="entry name" value="Sulfatase"/>
    <property type="match status" value="1"/>
</dbReference>
<dbReference type="PANTHER" id="PTHR43751">
    <property type="entry name" value="SULFATASE"/>
    <property type="match status" value="1"/>
</dbReference>
<keyword evidence="2" id="KW-0732">Signal</keyword>
<evidence type="ECO:0000313" key="5">
    <source>
        <dbReference type="Proteomes" id="UP001460202"/>
    </source>
</evidence>
<dbReference type="EMBL" id="JBBMFL010000010">
    <property type="protein sequence ID" value="MEQ2545202.1"/>
    <property type="molecule type" value="Genomic_DNA"/>
</dbReference>
<proteinExistence type="predicted"/>
<feature type="signal peptide" evidence="2">
    <location>
        <begin position="1"/>
        <end position="27"/>
    </location>
</feature>
<evidence type="ECO:0000313" key="4">
    <source>
        <dbReference type="EMBL" id="MEQ2545202.1"/>
    </source>
</evidence>
<gene>
    <name evidence="4" type="ORF">WMO46_09610</name>
</gene>
<evidence type="ECO:0000256" key="1">
    <source>
        <dbReference type="SAM" id="MobiDB-lite"/>
    </source>
</evidence>
<feature type="region of interest" description="Disordered" evidence="1">
    <location>
        <begin position="449"/>
        <end position="469"/>
    </location>
</feature>
<dbReference type="SUPFAM" id="SSF53649">
    <property type="entry name" value="Alkaline phosphatase-like"/>
    <property type="match status" value="1"/>
</dbReference>
<dbReference type="Proteomes" id="UP001460202">
    <property type="component" value="Unassembled WGS sequence"/>
</dbReference>
<comment type="caution">
    <text evidence="4">The sequence shown here is derived from an EMBL/GenBank/DDBJ whole genome shotgun (WGS) entry which is preliminary data.</text>
</comment>
<dbReference type="InterPro" id="IPR017850">
    <property type="entry name" value="Alkaline_phosphatase_core_sf"/>
</dbReference>
<evidence type="ECO:0000256" key="2">
    <source>
        <dbReference type="SAM" id="SignalP"/>
    </source>
</evidence>
<dbReference type="CDD" id="cd16027">
    <property type="entry name" value="SGSH"/>
    <property type="match status" value="1"/>
</dbReference>
<protein>
    <submittedName>
        <fullName evidence="4">Sulfatase-like hydrolase/transferase</fullName>
    </submittedName>
</protein>
<reference evidence="4 5" key="1">
    <citation type="submission" date="2024-03" db="EMBL/GenBank/DDBJ databases">
        <title>Human intestinal bacterial collection.</title>
        <authorList>
            <person name="Pauvert C."/>
            <person name="Hitch T.C.A."/>
            <person name="Clavel T."/>
        </authorList>
    </citation>
    <scope>NUCLEOTIDE SEQUENCE [LARGE SCALE GENOMIC DNA]</scope>
    <source>
        <strain evidence="4 5">CLA-KB-H122</strain>
    </source>
</reference>
<dbReference type="Gene3D" id="3.40.720.10">
    <property type="entry name" value="Alkaline Phosphatase, subunit A"/>
    <property type="match status" value="1"/>
</dbReference>
<evidence type="ECO:0000259" key="3">
    <source>
        <dbReference type="Pfam" id="PF00884"/>
    </source>
</evidence>
<organism evidence="4 5">
    <name type="scientific">Alistipes intestinihominis</name>
    <dbReference type="NCBI Taxonomy" id="3133172"/>
    <lineage>
        <taxon>Bacteria</taxon>
        <taxon>Pseudomonadati</taxon>
        <taxon>Bacteroidota</taxon>
        <taxon>Bacteroidia</taxon>
        <taxon>Bacteroidales</taxon>
        <taxon>Rikenellaceae</taxon>
        <taxon>Alistipes</taxon>
    </lineage>
</organism>
<feature type="chain" id="PRO_5045099440" evidence="2">
    <location>
        <begin position="28"/>
        <end position="469"/>
    </location>
</feature>
<keyword evidence="5" id="KW-1185">Reference proteome</keyword>
<name>A0ABV1GYP1_9BACT</name>
<accession>A0ABV1GYP1</accession>
<dbReference type="InterPro" id="IPR000917">
    <property type="entry name" value="Sulfatase_N"/>
</dbReference>
<dbReference type="RefSeq" id="WP_349094257.1">
    <property type="nucleotide sequence ID" value="NZ_JBBMFL010000010.1"/>
</dbReference>